<keyword evidence="3" id="KW-0489">Methyltransferase</keyword>
<gene>
    <name evidence="3" type="ORF">OIU85_012332</name>
</gene>
<proteinExistence type="predicted"/>
<protein>
    <submittedName>
        <fullName evidence="3">METHYLTRANSFERASE</fullName>
    </submittedName>
</protein>
<feature type="signal peptide" evidence="1">
    <location>
        <begin position="1"/>
        <end position="19"/>
    </location>
</feature>
<accession>A0A9Q0SD41</accession>
<reference evidence="3 4" key="1">
    <citation type="journal article" date="2023" name="Int. J. Mol. Sci.">
        <title>De Novo Assembly and Annotation of 11 Diverse Shrub Willow (Salix) Genomes Reveals Novel Gene Organization in Sex-Linked Regions.</title>
        <authorList>
            <person name="Hyden B."/>
            <person name="Feng K."/>
            <person name="Yates T.B."/>
            <person name="Jawdy S."/>
            <person name="Cereghino C."/>
            <person name="Smart L.B."/>
            <person name="Muchero W."/>
        </authorList>
    </citation>
    <scope>NUCLEOTIDE SEQUENCE [LARGE SCALE GENOMIC DNA]</scope>
    <source>
        <tissue evidence="3">Shoot tip</tissue>
    </source>
</reference>
<evidence type="ECO:0000313" key="4">
    <source>
        <dbReference type="Proteomes" id="UP001151529"/>
    </source>
</evidence>
<comment type="caution">
    <text evidence="3">The sequence shown here is derived from an EMBL/GenBank/DDBJ whole genome shotgun (WGS) entry which is preliminary data.</text>
</comment>
<evidence type="ECO:0000313" key="3">
    <source>
        <dbReference type="EMBL" id="KAJ6673324.1"/>
    </source>
</evidence>
<dbReference type="GO" id="GO:0009507">
    <property type="term" value="C:chloroplast"/>
    <property type="evidence" value="ECO:0007669"/>
    <property type="project" value="TreeGrafter"/>
</dbReference>
<dbReference type="Gene3D" id="3.40.50.150">
    <property type="entry name" value="Vaccinia Virus protein VP39"/>
    <property type="match status" value="1"/>
</dbReference>
<dbReference type="Pfam" id="PF08241">
    <property type="entry name" value="Methyltransf_11"/>
    <property type="match status" value="1"/>
</dbReference>
<name>A0A9Q0SD41_SALVM</name>
<dbReference type="GO" id="GO:0032259">
    <property type="term" value="P:methylation"/>
    <property type="evidence" value="ECO:0007669"/>
    <property type="project" value="UniProtKB-KW"/>
</dbReference>
<feature type="domain" description="Methyltransferase type 11" evidence="2">
    <location>
        <begin position="46"/>
        <end position="115"/>
    </location>
</feature>
<organism evidence="3 4">
    <name type="scientific">Salix viminalis</name>
    <name type="common">Common osier</name>
    <name type="synonym">Basket willow</name>
    <dbReference type="NCBI Taxonomy" id="40686"/>
    <lineage>
        <taxon>Eukaryota</taxon>
        <taxon>Viridiplantae</taxon>
        <taxon>Streptophyta</taxon>
        <taxon>Embryophyta</taxon>
        <taxon>Tracheophyta</taxon>
        <taxon>Spermatophyta</taxon>
        <taxon>Magnoliopsida</taxon>
        <taxon>eudicotyledons</taxon>
        <taxon>Gunneridae</taxon>
        <taxon>Pentapetalae</taxon>
        <taxon>rosids</taxon>
        <taxon>fabids</taxon>
        <taxon>Malpighiales</taxon>
        <taxon>Salicaceae</taxon>
        <taxon>Saliceae</taxon>
        <taxon>Salix</taxon>
    </lineage>
</organism>
<keyword evidence="1" id="KW-0732">Signal</keyword>
<keyword evidence="3" id="KW-0808">Transferase</keyword>
<dbReference type="InterPro" id="IPR029063">
    <property type="entry name" value="SAM-dependent_MTases_sf"/>
</dbReference>
<feature type="chain" id="PRO_5040151260" evidence="1">
    <location>
        <begin position="20"/>
        <end position="150"/>
    </location>
</feature>
<dbReference type="EMBL" id="JAPFFL010000017">
    <property type="protein sequence ID" value="KAJ6673324.1"/>
    <property type="molecule type" value="Genomic_DNA"/>
</dbReference>
<dbReference type="GO" id="GO:0008757">
    <property type="term" value="F:S-adenosylmethionine-dependent methyltransferase activity"/>
    <property type="evidence" value="ECO:0007669"/>
    <property type="project" value="InterPro"/>
</dbReference>
<dbReference type="OrthoDB" id="10017101at2759"/>
<dbReference type="AlphaFoldDB" id="A0A9Q0SD41"/>
<dbReference type="SUPFAM" id="SSF53335">
    <property type="entry name" value="S-adenosyl-L-methionine-dependent methyltransferases"/>
    <property type="match status" value="1"/>
</dbReference>
<dbReference type="InterPro" id="IPR013216">
    <property type="entry name" value="Methyltransf_11"/>
</dbReference>
<evidence type="ECO:0000256" key="1">
    <source>
        <dbReference type="SAM" id="SignalP"/>
    </source>
</evidence>
<dbReference type="PANTHER" id="PTHR43591">
    <property type="entry name" value="METHYLTRANSFERASE"/>
    <property type="match status" value="1"/>
</dbReference>
<evidence type="ECO:0000259" key="2">
    <source>
        <dbReference type="Pfam" id="PF08241"/>
    </source>
</evidence>
<dbReference type="Proteomes" id="UP001151529">
    <property type="component" value="Chromosome 18"/>
</dbReference>
<keyword evidence="4" id="KW-1185">Reference proteome</keyword>
<sequence>MVMLMSVTFFFSGVHLFHSCMNEAGAKVLIKAGFLVLLKRNFVKSGAYSKAIALDFSENMLRQCYDYIKQDNNISTINLGLVRADVSRLPFASGSVDAVHAGAAMHCWPSPSTAVISDLSFFCVFCGFGRHKLPDIPVQSGLEDPNSLMH</sequence>
<dbReference type="PANTHER" id="PTHR43591:SF99">
    <property type="entry name" value="OS06G0646000 PROTEIN"/>
    <property type="match status" value="1"/>
</dbReference>